<dbReference type="VEuPathDB" id="FungiDB:SPRG_01005"/>
<protein>
    <submittedName>
        <fullName evidence="1">Uncharacterized protein</fullName>
    </submittedName>
</protein>
<dbReference type="GeneID" id="24123620"/>
<dbReference type="AlphaFoldDB" id="A0A067CWP8"/>
<dbReference type="OMA" id="PLFCESY"/>
<dbReference type="KEGG" id="spar:SPRG_01005"/>
<reference evidence="1 2" key="1">
    <citation type="journal article" date="2013" name="PLoS Genet.">
        <title>Distinctive expansion of potential virulence genes in the genome of the oomycete fish pathogen Saprolegnia parasitica.</title>
        <authorList>
            <person name="Jiang R.H."/>
            <person name="de Bruijn I."/>
            <person name="Haas B.J."/>
            <person name="Belmonte R."/>
            <person name="Lobach L."/>
            <person name="Christie J."/>
            <person name="van den Ackerveken G."/>
            <person name="Bottin A."/>
            <person name="Bulone V."/>
            <person name="Diaz-Moreno S.M."/>
            <person name="Dumas B."/>
            <person name="Fan L."/>
            <person name="Gaulin E."/>
            <person name="Govers F."/>
            <person name="Grenville-Briggs L.J."/>
            <person name="Horner N.R."/>
            <person name="Levin J.Z."/>
            <person name="Mammella M."/>
            <person name="Meijer H.J."/>
            <person name="Morris P."/>
            <person name="Nusbaum C."/>
            <person name="Oome S."/>
            <person name="Phillips A.J."/>
            <person name="van Rooyen D."/>
            <person name="Rzeszutek E."/>
            <person name="Saraiva M."/>
            <person name="Secombes C.J."/>
            <person name="Seidl M.F."/>
            <person name="Snel B."/>
            <person name="Stassen J.H."/>
            <person name="Sykes S."/>
            <person name="Tripathy S."/>
            <person name="van den Berg H."/>
            <person name="Vega-Arreguin J.C."/>
            <person name="Wawra S."/>
            <person name="Young S.K."/>
            <person name="Zeng Q."/>
            <person name="Dieguez-Uribeondo J."/>
            <person name="Russ C."/>
            <person name="Tyler B.M."/>
            <person name="van West P."/>
        </authorList>
    </citation>
    <scope>NUCLEOTIDE SEQUENCE [LARGE SCALE GENOMIC DNA]</scope>
    <source>
        <strain evidence="1 2">CBS 223.65</strain>
    </source>
</reference>
<gene>
    <name evidence="1" type="ORF">SPRG_01005</name>
</gene>
<accession>A0A067CWP8</accession>
<name>A0A067CWP8_SAPPC</name>
<dbReference type="EMBL" id="KK583190">
    <property type="protein sequence ID" value="KDO34943.1"/>
    <property type="molecule type" value="Genomic_DNA"/>
</dbReference>
<feature type="non-terminal residue" evidence="1">
    <location>
        <position position="82"/>
    </location>
</feature>
<dbReference type="OrthoDB" id="58467at2759"/>
<sequence>MVAPSSSLHSAASRFVHNDCALPLFCESYTRNNKNTGHKNLRCFPHCCGSHRPNSFCGMSVVVEHAARPDTADRVVSYSRFE</sequence>
<evidence type="ECO:0000313" key="1">
    <source>
        <dbReference type="EMBL" id="KDO34943.1"/>
    </source>
</evidence>
<evidence type="ECO:0000313" key="2">
    <source>
        <dbReference type="Proteomes" id="UP000030745"/>
    </source>
</evidence>
<dbReference type="STRING" id="695850.A0A067CWP8"/>
<organism evidence="1 2">
    <name type="scientific">Saprolegnia parasitica (strain CBS 223.65)</name>
    <dbReference type="NCBI Taxonomy" id="695850"/>
    <lineage>
        <taxon>Eukaryota</taxon>
        <taxon>Sar</taxon>
        <taxon>Stramenopiles</taxon>
        <taxon>Oomycota</taxon>
        <taxon>Saprolegniomycetes</taxon>
        <taxon>Saprolegniales</taxon>
        <taxon>Saprolegniaceae</taxon>
        <taxon>Saprolegnia</taxon>
    </lineage>
</organism>
<dbReference type="RefSeq" id="XP_012194599.1">
    <property type="nucleotide sequence ID" value="XM_012339209.1"/>
</dbReference>
<keyword evidence="2" id="KW-1185">Reference proteome</keyword>
<dbReference type="Proteomes" id="UP000030745">
    <property type="component" value="Unassembled WGS sequence"/>
</dbReference>
<proteinExistence type="predicted"/>